<keyword evidence="1" id="KW-0472">Membrane</keyword>
<keyword evidence="3" id="KW-1185">Reference proteome</keyword>
<dbReference type="RefSeq" id="WP_002881433.1">
    <property type="nucleotide sequence ID" value="NZ_AMWK01000006.1"/>
</dbReference>
<evidence type="ECO:0000256" key="1">
    <source>
        <dbReference type="SAM" id="Phobius"/>
    </source>
</evidence>
<protein>
    <submittedName>
        <fullName evidence="2">Uncharacterized protein</fullName>
    </submittedName>
</protein>
<keyword evidence="1" id="KW-1133">Transmembrane helix</keyword>
<accession>N9SRB8</accession>
<dbReference type="PATRIC" id="fig|1188234.3.peg.339"/>
<gene>
    <name evidence="2" type="ORF">MALK_3660</name>
</gene>
<evidence type="ECO:0000313" key="2">
    <source>
        <dbReference type="EMBL" id="ENY54015.1"/>
    </source>
</evidence>
<sequence>MINEKYKKVVKIFTIIGMVTRFWLIVPIIIGIIVLKEINKQYMTKDNKVVSGILSLFLCSSIAGIFLLIDVDAKPAEKEYQPPKQQIQE</sequence>
<proteinExistence type="predicted"/>
<reference evidence="2 3" key="1">
    <citation type="journal article" date="2013" name="Genome Announc.">
        <title>Draft Genome Sequences of Mycoplasma alkalescens, Mycoplasma arginini, and Mycoplasma bovigenitalium, Three Species with Equivocal Pathogenic Status for Cattle.</title>
        <authorList>
            <person name="Manso-Silvan L."/>
            <person name="Tardy F."/>
            <person name="Baranowski E."/>
            <person name="Barre A."/>
            <person name="Blanchard A."/>
            <person name="Breton M."/>
            <person name="Couture C."/>
            <person name="Citti C."/>
            <person name="Dordet-Frisoni E."/>
            <person name="Dupuy V."/>
            <person name="Gaurivaud P."/>
            <person name="Jacob D."/>
            <person name="Lemaitre C."/>
            <person name="Nikolski M."/>
            <person name="Nouvel L.X."/>
            <person name="Poumarat F."/>
            <person name="Thebault P."/>
            <person name="Theil S."/>
            <person name="Thiaucourt F."/>
            <person name="Sirand-Pugnet P."/>
        </authorList>
    </citation>
    <scope>NUCLEOTIDE SEQUENCE [LARGE SCALE GENOMIC DNA]</scope>
    <source>
        <strain evidence="2 3">14918</strain>
    </source>
</reference>
<comment type="caution">
    <text evidence="2">The sequence shown here is derived from an EMBL/GenBank/DDBJ whole genome shotgun (WGS) entry which is preliminary data.</text>
</comment>
<organism evidence="2 3">
    <name type="scientific">Metamycoplasma alkalescens 14918</name>
    <dbReference type="NCBI Taxonomy" id="1188234"/>
    <lineage>
        <taxon>Bacteria</taxon>
        <taxon>Bacillati</taxon>
        <taxon>Mycoplasmatota</taxon>
        <taxon>Mycoplasmoidales</taxon>
        <taxon>Metamycoplasmataceae</taxon>
        <taxon>Metamycoplasma</taxon>
    </lineage>
</organism>
<dbReference type="AlphaFoldDB" id="N9SRB8"/>
<dbReference type="EMBL" id="AMWK01000006">
    <property type="protein sequence ID" value="ENY54015.1"/>
    <property type="molecule type" value="Genomic_DNA"/>
</dbReference>
<feature type="transmembrane region" description="Helical" evidence="1">
    <location>
        <begin position="49"/>
        <end position="69"/>
    </location>
</feature>
<keyword evidence="1" id="KW-0812">Transmembrane</keyword>
<dbReference type="OrthoDB" id="9948139at2"/>
<feature type="transmembrane region" description="Helical" evidence="1">
    <location>
        <begin position="12"/>
        <end position="34"/>
    </location>
</feature>
<dbReference type="eggNOG" id="ENOG5031Z0D">
    <property type="taxonomic scope" value="Bacteria"/>
</dbReference>
<evidence type="ECO:0000313" key="3">
    <source>
        <dbReference type="Proteomes" id="UP000013137"/>
    </source>
</evidence>
<dbReference type="Proteomes" id="UP000013137">
    <property type="component" value="Unassembled WGS sequence"/>
</dbReference>
<name>N9SRB8_9BACT</name>